<dbReference type="InterPro" id="IPR025948">
    <property type="entry name" value="HTH-like_dom"/>
</dbReference>
<evidence type="ECO:0000313" key="4">
    <source>
        <dbReference type="Proteomes" id="UP000432715"/>
    </source>
</evidence>
<evidence type="ECO:0000313" key="3">
    <source>
        <dbReference type="EMBL" id="KAB3531763.1"/>
    </source>
</evidence>
<dbReference type="Pfam" id="PF13333">
    <property type="entry name" value="rve_2"/>
    <property type="match status" value="1"/>
</dbReference>
<dbReference type="NCBIfam" id="NF033516">
    <property type="entry name" value="transpos_IS3"/>
    <property type="match status" value="1"/>
</dbReference>
<dbReference type="Pfam" id="PF13276">
    <property type="entry name" value="HTH_21"/>
    <property type="match status" value="1"/>
</dbReference>
<evidence type="ECO:0000259" key="2">
    <source>
        <dbReference type="PROSITE" id="PS50994"/>
    </source>
</evidence>
<dbReference type="AlphaFoldDB" id="A0A6I0EWI5"/>
<proteinExistence type="predicted"/>
<dbReference type="EMBL" id="WBZC01000055">
    <property type="protein sequence ID" value="KAB3531763.1"/>
    <property type="molecule type" value="Genomic_DNA"/>
</dbReference>
<dbReference type="InterPro" id="IPR001584">
    <property type="entry name" value="Integrase_cat-core"/>
</dbReference>
<protein>
    <submittedName>
        <fullName evidence="3">IS3 family transposase</fullName>
    </submittedName>
</protein>
<dbReference type="Proteomes" id="UP000432715">
    <property type="component" value="Unassembled WGS sequence"/>
</dbReference>
<dbReference type="GO" id="GO:0015074">
    <property type="term" value="P:DNA integration"/>
    <property type="evidence" value="ECO:0007669"/>
    <property type="project" value="InterPro"/>
</dbReference>
<sequence length="283" mass="33214">MKTNASGHSVEKMCYLLKVSRSGYYDWVDRPLSQREIKHNKILKEIKRIHKKHPVWGVDPIWAEIKEIIPCSRNTVYSIMKKNSIKSKRKRKWKATTDSNHNLAVAPNLLEQNFDIKVPNTVWVGDITYNWTEEGWLYTAIVKDLCTKDVVGYAMSERMTKELVIKAIEMALKRERPSPGLIFHSDRGSQYCSNDFKYLLKAKHIRQSMSRKGNPYDNACAENFFSCLKCECTNFYSFRTREAAKQAIFEYIEIYYNRQRRHAALGWITPVAYKKMWYSNLAA</sequence>
<comment type="function">
    <text evidence="1">Involved in the transposition of the insertion sequence.</text>
</comment>
<feature type="domain" description="Integrase catalytic" evidence="2">
    <location>
        <begin position="115"/>
        <end position="278"/>
    </location>
</feature>
<comment type="caution">
    <text evidence="3">The sequence shown here is derived from an EMBL/GenBank/DDBJ whole genome shotgun (WGS) entry which is preliminary data.</text>
</comment>
<organism evidence="3 4">
    <name type="scientific">Alkaliphilus pronyensis</name>
    <dbReference type="NCBI Taxonomy" id="1482732"/>
    <lineage>
        <taxon>Bacteria</taxon>
        <taxon>Bacillati</taxon>
        <taxon>Bacillota</taxon>
        <taxon>Clostridia</taxon>
        <taxon>Peptostreptococcales</taxon>
        <taxon>Natronincolaceae</taxon>
        <taxon>Alkaliphilus</taxon>
    </lineage>
</organism>
<dbReference type="InterPro" id="IPR050900">
    <property type="entry name" value="Transposase_IS3/IS150/IS904"/>
</dbReference>
<dbReference type="OrthoDB" id="568465at2"/>
<reference evidence="3 4" key="1">
    <citation type="submission" date="2019-10" db="EMBL/GenBank/DDBJ databases">
        <title>Alkaliphilus serpentinus sp. nov. and Alkaliphilus pronyensis sp. nov., two novel anaerobic alkaliphilic species isolated from the serpentinized-hosted hydrothermal field of the Prony Bay (New Caledonia).</title>
        <authorList>
            <person name="Postec A."/>
        </authorList>
    </citation>
    <scope>NUCLEOTIDE SEQUENCE [LARGE SCALE GENOMIC DNA]</scope>
    <source>
        <strain evidence="3 4">LacV</strain>
    </source>
</reference>
<dbReference type="SUPFAM" id="SSF53098">
    <property type="entry name" value="Ribonuclease H-like"/>
    <property type="match status" value="1"/>
</dbReference>
<dbReference type="InterPro" id="IPR048020">
    <property type="entry name" value="Transpos_IS3"/>
</dbReference>
<dbReference type="Pfam" id="PF00665">
    <property type="entry name" value="rve"/>
    <property type="match status" value="1"/>
</dbReference>
<name>A0A6I0EWI5_9FIRM</name>
<keyword evidence="4" id="KW-1185">Reference proteome</keyword>
<accession>A0A6I0EWI5</accession>
<evidence type="ECO:0000256" key="1">
    <source>
        <dbReference type="ARBA" id="ARBA00002286"/>
    </source>
</evidence>
<dbReference type="PROSITE" id="PS50994">
    <property type="entry name" value="INTEGRASE"/>
    <property type="match status" value="1"/>
</dbReference>
<dbReference type="PANTHER" id="PTHR46889">
    <property type="entry name" value="TRANSPOSASE INSF FOR INSERTION SEQUENCE IS3B-RELATED"/>
    <property type="match status" value="1"/>
</dbReference>
<dbReference type="InterPro" id="IPR036397">
    <property type="entry name" value="RNaseH_sf"/>
</dbReference>
<dbReference type="PANTHER" id="PTHR46889:SF4">
    <property type="entry name" value="TRANSPOSASE INSO FOR INSERTION SEQUENCE ELEMENT IS911B-RELATED"/>
    <property type="match status" value="1"/>
</dbReference>
<dbReference type="InterPro" id="IPR012337">
    <property type="entry name" value="RNaseH-like_sf"/>
</dbReference>
<dbReference type="GO" id="GO:0003676">
    <property type="term" value="F:nucleic acid binding"/>
    <property type="evidence" value="ECO:0007669"/>
    <property type="project" value="InterPro"/>
</dbReference>
<gene>
    <name evidence="3" type="ORF">F8154_12490</name>
</gene>
<dbReference type="Gene3D" id="3.30.420.10">
    <property type="entry name" value="Ribonuclease H-like superfamily/Ribonuclease H"/>
    <property type="match status" value="1"/>
</dbReference>